<proteinExistence type="predicted"/>
<sequence length="604" mass="68631">MGQLLNPKGYPSRVVYRYAPVLLLFAFCYAGYLLWDDSRIWGKARARLPIAFDPTHPIKKLMIDAREEHEVTLETKRTYNLTATAARYRELRGRHPPPGFDKWVEAAVAADAILVEEYFDRIYKDLRPFWGLDAATLAKRAAASDFAVKVRNGTVAVRGLDKDWVHWLEHWSGLVKEFAEHMPDVDMPVNMMDEPRIIVPHETLDALVQQESQKRQLQPIEQVSTNYTGLQHIDDSNPEPYDAHWLGPDNAYWDLAVKACAPGTLAHGVPAIRDFTPAAEVPDNWKPKYSFKGYVQNWTAAIDPCEQPHLRQLHGSFVEPISISTTEELIPLFGGCKLSLNNEIVIPGAMYLTDELRYSGGDTHGPDWERKRDGLVWRGVDSGGRAHDNNWYHLQRHRLVEMLNGTTVSRVEQTGERALAFDLPPASMYPSEHRAQGRLGSWIARLADVGFTAICFPDGCDFLRPFLRAAPSVDMATQYEYKFLPDVDGNSFSARFRGFLLSTSLPLKASVYAEWHDDRLAPWVHFVPLDNTLQDLYPALEFFADASGPGDAAARYIAEEGKAWAEKVLRREDMRLYVWRLLLEWARVCDENRDSLGFVDDLTG</sequence>
<dbReference type="Pfam" id="PF05686">
    <property type="entry name" value="Glyco_transf_90"/>
    <property type="match status" value="1"/>
</dbReference>
<dbReference type="InterPro" id="IPR051091">
    <property type="entry name" value="O-Glucosyltr/Glycosyltrsf_90"/>
</dbReference>
<evidence type="ECO:0000313" key="3">
    <source>
        <dbReference type="EMBL" id="OAA79691.1"/>
    </source>
</evidence>
<dbReference type="Proteomes" id="UP000076881">
    <property type="component" value="Unassembled WGS sequence"/>
</dbReference>
<organism evidence="3 4">
    <name type="scientific">Akanthomyces lecanii RCEF 1005</name>
    <dbReference type="NCBI Taxonomy" id="1081108"/>
    <lineage>
        <taxon>Eukaryota</taxon>
        <taxon>Fungi</taxon>
        <taxon>Dikarya</taxon>
        <taxon>Ascomycota</taxon>
        <taxon>Pezizomycotina</taxon>
        <taxon>Sordariomycetes</taxon>
        <taxon>Hypocreomycetidae</taxon>
        <taxon>Hypocreales</taxon>
        <taxon>Cordycipitaceae</taxon>
        <taxon>Akanthomyces</taxon>
        <taxon>Cordyceps confragosa</taxon>
    </lineage>
</organism>
<comment type="caution">
    <text evidence="3">The sequence shown here is derived from an EMBL/GenBank/DDBJ whole genome shotgun (WGS) entry which is preliminary data.</text>
</comment>
<feature type="transmembrane region" description="Helical" evidence="1">
    <location>
        <begin position="15"/>
        <end position="35"/>
    </location>
</feature>
<gene>
    <name evidence="3" type="ORF">LEL_03177</name>
</gene>
<dbReference type="AlphaFoldDB" id="A0A168IV23"/>
<dbReference type="EMBL" id="AZHF01000002">
    <property type="protein sequence ID" value="OAA79691.1"/>
    <property type="molecule type" value="Genomic_DNA"/>
</dbReference>
<name>A0A168IV23_CORDF</name>
<evidence type="ECO:0000313" key="4">
    <source>
        <dbReference type="Proteomes" id="UP000076881"/>
    </source>
</evidence>
<dbReference type="OrthoDB" id="541052at2759"/>
<dbReference type="InterPro" id="IPR006598">
    <property type="entry name" value="CAP10"/>
</dbReference>
<dbReference type="PANTHER" id="PTHR12203:SF22">
    <property type="entry name" value="CAPSULE ASSOCIATED PROTEIN"/>
    <property type="match status" value="1"/>
</dbReference>
<protein>
    <submittedName>
        <fullName evidence="3">Lipopolysaccharide-modifying protein</fullName>
    </submittedName>
</protein>
<evidence type="ECO:0000259" key="2">
    <source>
        <dbReference type="SMART" id="SM00672"/>
    </source>
</evidence>
<accession>A0A168IV23</accession>
<feature type="domain" description="Glycosyl transferase CAP10" evidence="2">
    <location>
        <begin position="302"/>
        <end position="592"/>
    </location>
</feature>
<reference evidence="3 4" key="1">
    <citation type="journal article" date="2016" name="Genome Biol. Evol.">
        <title>Divergent and convergent evolution of fungal pathogenicity.</title>
        <authorList>
            <person name="Shang Y."/>
            <person name="Xiao G."/>
            <person name="Zheng P."/>
            <person name="Cen K."/>
            <person name="Zhan S."/>
            <person name="Wang C."/>
        </authorList>
    </citation>
    <scope>NUCLEOTIDE SEQUENCE [LARGE SCALE GENOMIC DNA]</scope>
    <source>
        <strain evidence="3 4">RCEF 1005</strain>
    </source>
</reference>
<keyword evidence="1" id="KW-0472">Membrane</keyword>
<dbReference type="SMART" id="SM00672">
    <property type="entry name" value="CAP10"/>
    <property type="match status" value="1"/>
</dbReference>
<evidence type="ECO:0000256" key="1">
    <source>
        <dbReference type="SAM" id="Phobius"/>
    </source>
</evidence>
<keyword evidence="1" id="KW-1133">Transmembrane helix</keyword>
<keyword evidence="1" id="KW-0812">Transmembrane</keyword>
<keyword evidence="4" id="KW-1185">Reference proteome</keyword>
<dbReference type="PANTHER" id="PTHR12203">
    <property type="entry name" value="KDEL LYS-ASP-GLU-LEU CONTAINING - RELATED"/>
    <property type="match status" value="1"/>
</dbReference>